<dbReference type="InterPro" id="IPR005599">
    <property type="entry name" value="GPI_mannosylTrfase"/>
</dbReference>
<dbReference type="Pfam" id="PF03901">
    <property type="entry name" value="Glyco_transf_22"/>
    <property type="match status" value="1"/>
</dbReference>
<evidence type="ECO:0000256" key="1">
    <source>
        <dbReference type="ARBA" id="ARBA00004127"/>
    </source>
</evidence>
<keyword evidence="8 9" id="KW-0472">Membrane</keyword>
<feature type="transmembrane region" description="Helical" evidence="9">
    <location>
        <begin position="35"/>
        <end position="52"/>
    </location>
</feature>
<evidence type="ECO:0000256" key="7">
    <source>
        <dbReference type="ARBA" id="ARBA00022989"/>
    </source>
</evidence>
<feature type="transmembrane region" description="Helical" evidence="9">
    <location>
        <begin position="165"/>
        <end position="182"/>
    </location>
</feature>
<dbReference type="PANTHER" id="PTHR22760">
    <property type="entry name" value="GLYCOSYLTRANSFERASE"/>
    <property type="match status" value="1"/>
</dbReference>
<protein>
    <submittedName>
        <fullName evidence="10">Membrane protein</fullName>
    </submittedName>
</protein>
<keyword evidence="4" id="KW-0808">Transferase</keyword>
<evidence type="ECO:0000256" key="8">
    <source>
        <dbReference type="ARBA" id="ARBA00023136"/>
    </source>
</evidence>
<keyword evidence="7 9" id="KW-1133">Transmembrane helix</keyword>
<proteinExistence type="predicted"/>
<organism evidence="10 11">
    <name type="scientific">Halobacteriovorax marinus (strain ATCC BAA-682 / DSM 15412 / SJ)</name>
    <name type="common">Bacteriovorax marinus</name>
    <dbReference type="NCBI Taxonomy" id="862908"/>
    <lineage>
        <taxon>Bacteria</taxon>
        <taxon>Pseudomonadati</taxon>
        <taxon>Bdellovibrionota</taxon>
        <taxon>Bacteriovoracia</taxon>
        <taxon>Bacteriovoracales</taxon>
        <taxon>Halobacteriovoraceae</taxon>
        <taxon>Halobacteriovorax</taxon>
    </lineage>
</organism>
<feature type="transmembrane region" description="Helical" evidence="9">
    <location>
        <begin position="59"/>
        <end position="81"/>
    </location>
</feature>
<gene>
    <name evidence="10" type="ordered locus">BMS_0388</name>
</gene>
<evidence type="ECO:0000256" key="9">
    <source>
        <dbReference type="SAM" id="Phobius"/>
    </source>
</evidence>
<dbReference type="EMBL" id="FQ312005">
    <property type="protein sequence ID" value="CBW25306.1"/>
    <property type="molecule type" value="Genomic_DNA"/>
</dbReference>
<reference evidence="11" key="1">
    <citation type="journal article" date="2013" name="ISME J.">
        <title>A small predatory core genome in the divergent marine Bacteriovorax marinus SJ and the terrestrial Bdellovibrio bacteriovorus.</title>
        <authorList>
            <person name="Crossman L.C."/>
            <person name="Chen H."/>
            <person name="Cerdeno-Tarraga A.M."/>
            <person name="Brooks K."/>
            <person name="Quail M.A."/>
            <person name="Pineiro S.A."/>
            <person name="Hobley L."/>
            <person name="Sockett R.E."/>
            <person name="Bentley S.D."/>
            <person name="Parkhill J."/>
            <person name="Williams H.N."/>
            <person name="Stine O.C."/>
        </authorList>
    </citation>
    <scope>NUCLEOTIDE SEQUENCE [LARGE SCALE GENOMIC DNA]</scope>
    <source>
        <strain evidence="11">ATCC BAA-682 / DSM 15412 / SJ</strain>
    </source>
</reference>
<dbReference type="AlphaFoldDB" id="E1X3W6"/>
<evidence type="ECO:0000313" key="10">
    <source>
        <dbReference type="EMBL" id="CBW25306.1"/>
    </source>
</evidence>
<evidence type="ECO:0000313" key="11">
    <source>
        <dbReference type="Proteomes" id="UP000008963"/>
    </source>
</evidence>
<dbReference type="KEGG" id="bmx:BMS_0388"/>
<accession>E1X3W6</accession>
<keyword evidence="11" id="KW-1185">Reference proteome</keyword>
<dbReference type="eggNOG" id="COG1807">
    <property type="taxonomic scope" value="Bacteria"/>
</dbReference>
<feature type="transmembrane region" description="Helical" evidence="9">
    <location>
        <begin position="194"/>
        <end position="212"/>
    </location>
</feature>
<dbReference type="Proteomes" id="UP000008963">
    <property type="component" value="Chromosome"/>
</dbReference>
<keyword evidence="3" id="KW-0328">Glycosyltransferase</keyword>
<feature type="transmembrane region" description="Helical" evidence="9">
    <location>
        <begin position="120"/>
        <end position="137"/>
    </location>
</feature>
<dbReference type="HOGENOM" id="CLU_043638_0_0_7"/>
<dbReference type="GO" id="GO:0000030">
    <property type="term" value="F:mannosyltransferase activity"/>
    <property type="evidence" value="ECO:0007669"/>
    <property type="project" value="TreeGrafter"/>
</dbReference>
<name>E1X3W6_HALMS</name>
<dbReference type="GO" id="GO:0012505">
    <property type="term" value="C:endomembrane system"/>
    <property type="evidence" value="ECO:0007669"/>
    <property type="project" value="UniProtKB-SubCell"/>
</dbReference>
<evidence type="ECO:0000256" key="6">
    <source>
        <dbReference type="ARBA" id="ARBA00022824"/>
    </source>
</evidence>
<keyword evidence="6" id="KW-0256">Endoplasmic reticulum</keyword>
<dbReference type="STRING" id="862908.BMS_0388"/>
<comment type="subcellular location">
    <subcellularLocation>
        <location evidence="1">Endomembrane system</location>
        <topology evidence="1">Multi-pass membrane protein</topology>
    </subcellularLocation>
    <subcellularLocation>
        <location evidence="2">Endoplasmic reticulum membrane</location>
    </subcellularLocation>
</comment>
<evidence type="ECO:0000256" key="5">
    <source>
        <dbReference type="ARBA" id="ARBA00022692"/>
    </source>
</evidence>
<sequence length="333" mass="39545">MLYKIIDNSYQKTDLKVHHSLIIGLIMGLSFQMRYHIGFMILFCFLWALIFHKLTIRSLFVLSLGVVFAILLGIGVDYWGYGKWTLAPYWYYHQNIVLKLANKWGVSPWWGYFKSTFEKGVFPISLPLIIAGLIFWMRKWKHELTWLTLSFFFVHSYVAHKELRFLFPILIYFPVMLILLLDEFKFKQSKLSKFSLKLVFTVNLILLGQAILRPVQTSIPFYKWAYNNPFKEVYVVGDLKPYGVAALDMHFYNFHYPTEKFISEHELENNIRDLLINNEEILVFASRGKNYFKLINNSLCEIQYMSIPQWTLSINIGSWISRSELWSIFRCKN</sequence>
<evidence type="ECO:0000256" key="4">
    <source>
        <dbReference type="ARBA" id="ARBA00022679"/>
    </source>
</evidence>
<evidence type="ECO:0000256" key="3">
    <source>
        <dbReference type="ARBA" id="ARBA00022676"/>
    </source>
</evidence>
<feature type="transmembrane region" description="Helical" evidence="9">
    <location>
        <begin position="144"/>
        <end position="159"/>
    </location>
</feature>
<dbReference type="PATRIC" id="fig|862908.3.peg.370"/>
<evidence type="ECO:0000256" key="2">
    <source>
        <dbReference type="ARBA" id="ARBA00004586"/>
    </source>
</evidence>
<keyword evidence="5 9" id="KW-0812">Transmembrane</keyword>